<feature type="binding site" evidence="12">
    <location>
        <position position="234"/>
    </location>
    <ligand>
        <name>Zn(2+)</name>
        <dbReference type="ChEBI" id="CHEBI:29105"/>
    </ligand>
</feature>
<dbReference type="InterPro" id="IPR056411">
    <property type="entry name" value="CysS_C"/>
</dbReference>
<dbReference type="Proteomes" id="UP000315439">
    <property type="component" value="Unassembled WGS sequence"/>
</dbReference>
<dbReference type="GO" id="GO:0004817">
    <property type="term" value="F:cysteine-tRNA ligase activity"/>
    <property type="evidence" value="ECO:0007669"/>
    <property type="project" value="UniProtKB-UniRule"/>
</dbReference>
<dbReference type="InterPro" id="IPR015273">
    <property type="entry name" value="Cys-tRNA-synt_Ia_DALR"/>
</dbReference>
<evidence type="ECO:0000256" key="3">
    <source>
        <dbReference type="ARBA" id="ARBA00011245"/>
    </source>
</evidence>
<evidence type="ECO:0000256" key="5">
    <source>
        <dbReference type="ARBA" id="ARBA00022598"/>
    </source>
</evidence>
<dbReference type="GO" id="GO:0008270">
    <property type="term" value="F:zinc ion binding"/>
    <property type="evidence" value="ECO:0007669"/>
    <property type="project" value="UniProtKB-UniRule"/>
</dbReference>
<dbReference type="SUPFAM" id="SSF52374">
    <property type="entry name" value="Nucleotidylyl transferase"/>
    <property type="match status" value="1"/>
</dbReference>
<dbReference type="PANTHER" id="PTHR10890:SF3">
    <property type="entry name" value="CYSTEINE--TRNA LIGASE, CYTOPLASMIC"/>
    <property type="match status" value="1"/>
</dbReference>
<accession>A0A545UAN1</accession>
<keyword evidence="8 12" id="KW-0862">Zinc</keyword>
<dbReference type="SMART" id="SM00840">
    <property type="entry name" value="DALR_2"/>
    <property type="match status" value="1"/>
</dbReference>
<dbReference type="OrthoDB" id="9815130at2"/>
<keyword evidence="7 12" id="KW-0547">Nucleotide-binding</keyword>
<keyword evidence="15" id="KW-1185">Reference proteome</keyword>
<evidence type="ECO:0000256" key="8">
    <source>
        <dbReference type="ARBA" id="ARBA00022833"/>
    </source>
</evidence>
<dbReference type="Gene3D" id="1.20.120.1910">
    <property type="entry name" value="Cysteine-tRNA ligase, C-terminal anti-codon recognition domain"/>
    <property type="match status" value="1"/>
</dbReference>
<comment type="subunit">
    <text evidence="3 12">Monomer.</text>
</comment>
<evidence type="ECO:0000256" key="2">
    <source>
        <dbReference type="ARBA" id="ARBA00005594"/>
    </source>
</evidence>
<reference evidence="14 15" key="1">
    <citation type="submission" date="2019-07" db="EMBL/GenBank/DDBJ databases">
        <title>Draft genome for Aliikangiella sp. M105.</title>
        <authorList>
            <person name="Wang G."/>
        </authorList>
    </citation>
    <scope>NUCLEOTIDE SEQUENCE [LARGE SCALE GENOMIC DNA]</scope>
    <source>
        <strain evidence="14 15">M105</strain>
    </source>
</reference>
<dbReference type="GO" id="GO:0005524">
    <property type="term" value="F:ATP binding"/>
    <property type="evidence" value="ECO:0007669"/>
    <property type="project" value="UniProtKB-UniRule"/>
</dbReference>
<evidence type="ECO:0000256" key="10">
    <source>
        <dbReference type="ARBA" id="ARBA00022917"/>
    </source>
</evidence>
<evidence type="ECO:0000256" key="7">
    <source>
        <dbReference type="ARBA" id="ARBA00022741"/>
    </source>
</evidence>
<dbReference type="HAMAP" id="MF_00041">
    <property type="entry name" value="Cys_tRNA_synth"/>
    <property type="match status" value="1"/>
</dbReference>
<dbReference type="EC" id="6.1.1.16" evidence="12"/>
<feature type="binding site" evidence="12">
    <location>
        <position position="209"/>
    </location>
    <ligand>
        <name>Zn(2+)</name>
        <dbReference type="ChEBI" id="CHEBI:29105"/>
    </ligand>
</feature>
<comment type="cofactor">
    <cofactor evidence="12">
        <name>Zn(2+)</name>
        <dbReference type="ChEBI" id="CHEBI:29105"/>
    </cofactor>
    <text evidence="12">Binds 1 zinc ion per subunit.</text>
</comment>
<keyword evidence="5 12" id="KW-0436">Ligase</keyword>
<dbReference type="Pfam" id="PF09190">
    <property type="entry name" value="DALR_2"/>
    <property type="match status" value="1"/>
</dbReference>
<dbReference type="EMBL" id="VIKS01000010">
    <property type="protein sequence ID" value="TQV86518.1"/>
    <property type="molecule type" value="Genomic_DNA"/>
</dbReference>
<gene>
    <name evidence="12" type="primary">cysS</name>
    <name evidence="14" type="ORF">FLL46_16545</name>
</gene>
<proteinExistence type="inferred from homology"/>
<dbReference type="GO" id="GO:0005829">
    <property type="term" value="C:cytosol"/>
    <property type="evidence" value="ECO:0007669"/>
    <property type="project" value="TreeGrafter"/>
</dbReference>
<evidence type="ECO:0000256" key="4">
    <source>
        <dbReference type="ARBA" id="ARBA00022490"/>
    </source>
</evidence>
<feature type="binding site" evidence="12">
    <location>
        <position position="28"/>
    </location>
    <ligand>
        <name>Zn(2+)</name>
        <dbReference type="ChEBI" id="CHEBI:29105"/>
    </ligand>
</feature>
<dbReference type="PRINTS" id="PR00983">
    <property type="entry name" value="TRNASYNTHCYS"/>
</dbReference>
<sequence>MLRIYNSISQGKQEFKPIEPGKVRMYVCGITIYDYSHIGHARTFVAFDVIARYLRYSQFDLTFVRNITDIDDKIIARANENNESINELTNRFEKIMHEDFDSLGMIKPDIEPKATESIKEIIDIIELLIEKDFAYQGANGDIYYHVSKFADYGKLSKQNLEALQAGERVEVASDKKSPMDFVLWKMAKAGEPSWESPWGDGRPGWHIECSAMSKKCLGEHFDIHGGGSDLQFPHHENEIAQSEAANGCCFANTWIHTGMVQVDKEKMSKSLNNFFTIRDVLAQYRAESVRYFMVSSHYRSQLNYSEDNLKSADAGLERLYLALRDLDLSKLPSVSADNPYITKFKQAMDDDFNTPEALAVLFELAKEINRVKASNVEAARELAAILIELGDVLGLLQQSPEAFLKSGAGDAAADDETSEIDAMIAERNQARAEKNWAKADEIRDKLQQMGIVLEDKDGKTGWRRV</sequence>
<dbReference type="CDD" id="cd07963">
    <property type="entry name" value="Anticodon_Ia_Cys"/>
    <property type="match status" value="1"/>
</dbReference>
<protein>
    <recommendedName>
        <fullName evidence="12">Cysteine--tRNA ligase</fullName>
        <ecNumber evidence="12">6.1.1.16</ecNumber>
    </recommendedName>
    <alternativeName>
        <fullName evidence="12">Cysteinyl-tRNA synthetase</fullName>
        <shortName evidence="12">CysRS</shortName>
    </alternativeName>
</protein>
<feature type="domain" description="Cysteinyl-tRNA synthetase class Ia DALR" evidence="13">
    <location>
        <begin position="343"/>
        <end position="404"/>
    </location>
</feature>
<keyword evidence="6 12" id="KW-0479">Metal-binding</keyword>
<dbReference type="Gene3D" id="3.40.50.620">
    <property type="entry name" value="HUPs"/>
    <property type="match status" value="1"/>
</dbReference>
<feature type="binding site" evidence="12">
    <location>
        <position position="269"/>
    </location>
    <ligand>
        <name>ATP</name>
        <dbReference type="ChEBI" id="CHEBI:30616"/>
    </ligand>
</feature>
<keyword evidence="11 12" id="KW-0030">Aminoacyl-tRNA synthetase</keyword>
<dbReference type="InterPro" id="IPR024909">
    <property type="entry name" value="Cys-tRNA/MSH_ligase"/>
</dbReference>
<organism evidence="14 15">
    <name type="scientific">Aliikangiella coralliicola</name>
    <dbReference type="NCBI Taxonomy" id="2592383"/>
    <lineage>
        <taxon>Bacteria</taxon>
        <taxon>Pseudomonadati</taxon>
        <taxon>Pseudomonadota</taxon>
        <taxon>Gammaproteobacteria</taxon>
        <taxon>Oceanospirillales</taxon>
        <taxon>Pleioneaceae</taxon>
        <taxon>Aliikangiella</taxon>
    </lineage>
</organism>
<keyword evidence="9 12" id="KW-0067">ATP-binding</keyword>
<dbReference type="NCBIfam" id="TIGR00435">
    <property type="entry name" value="cysS"/>
    <property type="match status" value="1"/>
</dbReference>
<comment type="catalytic activity">
    <reaction evidence="12">
        <text>tRNA(Cys) + L-cysteine + ATP = L-cysteinyl-tRNA(Cys) + AMP + diphosphate</text>
        <dbReference type="Rhea" id="RHEA:17773"/>
        <dbReference type="Rhea" id="RHEA-COMP:9661"/>
        <dbReference type="Rhea" id="RHEA-COMP:9679"/>
        <dbReference type="ChEBI" id="CHEBI:30616"/>
        <dbReference type="ChEBI" id="CHEBI:33019"/>
        <dbReference type="ChEBI" id="CHEBI:35235"/>
        <dbReference type="ChEBI" id="CHEBI:78442"/>
        <dbReference type="ChEBI" id="CHEBI:78517"/>
        <dbReference type="ChEBI" id="CHEBI:456215"/>
        <dbReference type="EC" id="6.1.1.16"/>
    </reaction>
</comment>
<evidence type="ECO:0000313" key="14">
    <source>
        <dbReference type="EMBL" id="TQV86518.1"/>
    </source>
</evidence>
<comment type="caution">
    <text evidence="14">The sequence shown here is derived from an EMBL/GenBank/DDBJ whole genome shotgun (WGS) entry which is preliminary data.</text>
</comment>
<dbReference type="InterPro" id="IPR032678">
    <property type="entry name" value="tRNA-synt_1_cat_dom"/>
</dbReference>
<dbReference type="GO" id="GO:0006423">
    <property type="term" value="P:cysteinyl-tRNA aminoacylation"/>
    <property type="evidence" value="ECO:0007669"/>
    <property type="project" value="UniProtKB-UniRule"/>
</dbReference>
<evidence type="ECO:0000256" key="9">
    <source>
        <dbReference type="ARBA" id="ARBA00022840"/>
    </source>
</evidence>
<dbReference type="RefSeq" id="WP_142932441.1">
    <property type="nucleotide sequence ID" value="NZ_ML660166.1"/>
</dbReference>
<keyword evidence="4 12" id="KW-0963">Cytoplasm</keyword>
<dbReference type="CDD" id="cd00672">
    <property type="entry name" value="CysRS_core"/>
    <property type="match status" value="1"/>
</dbReference>
<evidence type="ECO:0000256" key="12">
    <source>
        <dbReference type="HAMAP-Rule" id="MF_00041"/>
    </source>
</evidence>
<dbReference type="FunFam" id="3.40.50.620:FF:000009">
    <property type="entry name" value="Cysteine--tRNA ligase"/>
    <property type="match status" value="1"/>
</dbReference>
<name>A0A545UAN1_9GAMM</name>
<evidence type="ECO:0000259" key="13">
    <source>
        <dbReference type="SMART" id="SM00840"/>
    </source>
</evidence>
<feature type="binding site" evidence="12">
    <location>
        <position position="238"/>
    </location>
    <ligand>
        <name>Zn(2+)</name>
        <dbReference type="ChEBI" id="CHEBI:29105"/>
    </ligand>
</feature>
<feature type="short sequence motif" description="'KMSKS' region" evidence="12">
    <location>
        <begin position="266"/>
        <end position="270"/>
    </location>
</feature>
<keyword evidence="10 12" id="KW-0648">Protein biosynthesis</keyword>
<dbReference type="Pfam" id="PF23493">
    <property type="entry name" value="CysS_C"/>
    <property type="match status" value="1"/>
</dbReference>
<evidence type="ECO:0000313" key="15">
    <source>
        <dbReference type="Proteomes" id="UP000315439"/>
    </source>
</evidence>
<evidence type="ECO:0000256" key="6">
    <source>
        <dbReference type="ARBA" id="ARBA00022723"/>
    </source>
</evidence>
<dbReference type="InterPro" id="IPR015803">
    <property type="entry name" value="Cys-tRNA-ligase"/>
</dbReference>
<dbReference type="InterPro" id="IPR009080">
    <property type="entry name" value="tRNAsynth_Ia_anticodon-bd"/>
</dbReference>
<evidence type="ECO:0000256" key="1">
    <source>
        <dbReference type="ARBA" id="ARBA00004496"/>
    </source>
</evidence>
<comment type="subcellular location">
    <subcellularLocation>
        <location evidence="1 12">Cytoplasm</location>
    </subcellularLocation>
</comment>
<dbReference type="InterPro" id="IPR014729">
    <property type="entry name" value="Rossmann-like_a/b/a_fold"/>
</dbReference>
<dbReference type="PANTHER" id="PTHR10890">
    <property type="entry name" value="CYSTEINYL-TRNA SYNTHETASE"/>
    <property type="match status" value="1"/>
</dbReference>
<evidence type="ECO:0000256" key="11">
    <source>
        <dbReference type="ARBA" id="ARBA00023146"/>
    </source>
</evidence>
<feature type="short sequence motif" description="'HIGH' region" evidence="12">
    <location>
        <begin position="30"/>
        <end position="40"/>
    </location>
</feature>
<dbReference type="SUPFAM" id="SSF47323">
    <property type="entry name" value="Anticodon-binding domain of a subclass of class I aminoacyl-tRNA synthetases"/>
    <property type="match status" value="1"/>
</dbReference>
<dbReference type="Pfam" id="PF01406">
    <property type="entry name" value="tRNA-synt_1e"/>
    <property type="match status" value="1"/>
</dbReference>
<comment type="similarity">
    <text evidence="2 12">Belongs to the class-I aminoacyl-tRNA synthetase family.</text>
</comment>
<dbReference type="AlphaFoldDB" id="A0A545UAN1"/>